<evidence type="ECO:0000313" key="13">
    <source>
        <dbReference type="EMBL" id="MSS02272.1"/>
    </source>
</evidence>
<dbReference type="Pfam" id="PF03118">
    <property type="entry name" value="RNA_pol_A_CTD"/>
    <property type="match status" value="1"/>
</dbReference>
<feature type="region of interest" description="Alpha N-terminal domain (alpha-NTD)" evidence="11">
    <location>
        <begin position="1"/>
        <end position="245"/>
    </location>
</feature>
<dbReference type="SUPFAM" id="SSF56553">
    <property type="entry name" value="Insert subdomain of RNA polymerase alpha subunit"/>
    <property type="match status" value="1"/>
</dbReference>
<comment type="domain">
    <text evidence="11">The N-terminal domain is essential for RNAP assembly and basal transcription, whereas the C-terminal domain is involved in interaction with transcriptional regulators and with upstream promoter elements.</text>
</comment>
<dbReference type="Pfam" id="PF01000">
    <property type="entry name" value="RNA_pol_A_bac"/>
    <property type="match status" value="1"/>
</dbReference>
<comment type="subunit">
    <text evidence="11">Homodimer. The RNAP catalytic core consists of 2 alpha, 1 beta, 1 beta' and 1 omega subunit. When a sigma factor is associated with the core the holoenzyme is formed, which can initiate transcription.</text>
</comment>
<protein>
    <recommendedName>
        <fullName evidence="3 11">DNA-directed RNA polymerase subunit alpha</fullName>
        <shortName evidence="11">RNAP subunit alpha</shortName>
        <ecNumber evidence="2 11">2.7.7.6</ecNumber>
    </recommendedName>
    <alternativeName>
        <fullName evidence="9 11">RNA polymerase subunit alpha</fullName>
    </alternativeName>
    <alternativeName>
        <fullName evidence="8 11">Transcriptase subunit alpha</fullName>
    </alternativeName>
</protein>
<proteinExistence type="inferred from homology"/>
<dbReference type="InterPro" id="IPR036643">
    <property type="entry name" value="RNApol_insert_sf"/>
</dbReference>
<dbReference type="Proteomes" id="UP000470082">
    <property type="component" value="Unassembled WGS sequence"/>
</dbReference>
<dbReference type="SUPFAM" id="SSF47789">
    <property type="entry name" value="C-terminal domain of RNA polymerase alpha subunit"/>
    <property type="match status" value="1"/>
</dbReference>
<evidence type="ECO:0000313" key="14">
    <source>
        <dbReference type="Proteomes" id="UP000470082"/>
    </source>
</evidence>
<dbReference type="SMART" id="SM00662">
    <property type="entry name" value="RPOLD"/>
    <property type="match status" value="1"/>
</dbReference>
<dbReference type="GO" id="GO:0000428">
    <property type="term" value="C:DNA-directed RNA polymerase complex"/>
    <property type="evidence" value="ECO:0007669"/>
    <property type="project" value="UniProtKB-KW"/>
</dbReference>
<dbReference type="Gene3D" id="3.30.1360.10">
    <property type="entry name" value="RNA polymerase, RBP11-like subunit"/>
    <property type="match status" value="1"/>
</dbReference>
<dbReference type="InterPro" id="IPR011262">
    <property type="entry name" value="DNA-dir_RNA_pol_insert"/>
</dbReference>
<dbReference type="CDD" id="cd06928">
    <property type="entry name" value="RNAP_alpha_NTD"/>
    <property type="match status" value="1"/>
</dbReference>
<dbReference type="EMBL" id="VUMM01000026">
    <property type="protein sequence ID" value="MSS02272.1"/>
    <property type="molecule type" value="Genomic_DNA"/>
</dbReference>
<evidence type="ECO:0000256" key="3">
    <source>
        <dbReference type="ARBA" id="ARBA00015972"/>
    </source>
</evidence>
<dbReference type="HAMAP" id="MF_00059">
    <property type="entry name" value="RNApol_bact_RpoA"/>
    <property type="match status" value="1"/>
</dbReference>
<accession>A0A7X2N4F6</accession>
<evidence type="ECO:0000256" key="8">
    <source>
        <dbReference type="ARBA" id="ARBA00032524"/>
    </source>
</evidence>
<dbReference type="Pfam" id="PF01193">
    <property type="entry name" value="RNA_pol_L"/>
    <property type="match status" value="1"/>
</dbReference>
<gene>
    <name evidence="11" type="primary">rpoA</name>
    <name evidence="13" type="ORF">FYJ50_09270</name>
</gene>
<comment type="function">
    <text evidence="11">DNA-dependent RNA polymerase catalyzes the transcription of DNA into RNA using the four ribonucleoside triphosphates as substrates.</text>
</comment>
<dbReference type="InterPro" id="IPR011260">
    <property type="entry name" value="RNAP_asu_C"/>
</dbReference>
<dbReference type="GO" id="GO:0003677">
    <property type="term" value="F:DNA binding"/>
    <property type="evidence" value="ECO:0007669"/>
    <property type="project" value="UniProtKB-UniRule"/>
</dbReference>
<dbReference type="Gene3D" id="1.10.150.20">
    <property type="entry name" value="5' to 3' exonuclease, C-terminal subdomain"/>
    <property type="match status" value="1"/>
</dbReference>
<evidence type="ECO:0000256" key="2">
    <source>
        <dbReference type="ARBA" id="ARBA00012418"/>
    </source>
</evidence>
<keyword evidence="4 11" id="KW-0240">DNA-directed RNA polymerase</keyword>
<dbReference type="AlphaFoldDB" id="A0A7X2N4F6"/>
<keyword evidence="7 11" id="KW-0804">Transcription</keyword>
<dbReference type="GO" id="GO:0046983">
    <property type="term" value="F:protein dimerization activity"/>
    <property type="evidence" value="ECO:0007669"/>
    <property type="project" value="InterPro"/>
</dbReference>
<evidence type="ECO:0000256" key="6">
    <source>
        <dbReference type="ARBA" id="ARBA00022695"/>
    </source>
</evidence>
<dbReference type="Gene3D" id="2.170.120.12">
    <property type="entry name" value="DNA-directed RNA polymerase, insert domain"/>
    <property type="match status" value="1"/>
</dbReference>
<evidence type="ECO:0000256" key="7">
    <source>
        <dbReference type="ARBA" id="ARBA00023163"/>
    </source>
</evidence>
<dbReference type="GO" id="GO:0005737">
    <property type="term" value="C:cytoplasm"/>
    <property type="evidence" value="ECO:0007669"/>
    <property type="project" value="UniProtKB-ARBA"/>
</dbReference>
<dbReference type="GO" id="GO:0003899">
    <property type="term" value="F:DNA-directed RNA polymerase activity"/>
    <property type="evidence" value="ECO:0007669"/>
    <property type="project" value="UniProtKB-UniRule"/>
</dbReference>
<dbReference type="GO" id="GO:0006351">
    <property type="term" value="P:DNA-templated transcription"/>
    <property type="evidence" value="ECO:0007669"/>
    <property type="project" value="UniProtKB-UniRule"/>
</dbReference>
<organism evidence="13 14">
    <name type="scientific">Floccifex porci</name>
    <dbReference type="NCBI Taxonomy" id="2606629"/>
    <lineage>
        <taxon>Bacteria</taxon>
        <taxon>Bacillati</taxon>
        <taxon>Bacillota</taxon>
        <taxon>Erysipelotrichia</taxon>
        <taxon>Erysipelotrichales</taxon>
        <taxon>Erysipelotrichaceae</taxon>
        <taxon>Floccifex</taxon>
    </lineage>
</organism>
<feature type="domain" description="DNA-directed RNA polymerase RpoA/D/Rpb3-type" evidence="12">
    <location>
        <begin position="20"/>
        <end position="228"/>
    </location>
</feature>
<comment type="caution">
    <text evidence="13">The sequence shown here is derived from an EMBL/GenBank/DDBJ whole genome shotgun (WGS) entry which is preliminary data.</text>
</comment>
<dbReference type="NCBIfam" id="NF003519">
    <property type="entry name" value="PRK05182.2-5"/>
    <property type="match status" value="1"/>
</dbReference>
<evidence type="ECO:0000256" key="5">
    <source>
        <dbReference type="ARBA" id="ARBA00022679"/>
    </source>
</evidence>
<sequence>MQEFERASFHKEMVDEENYTGSYVFEPLERGFGTTIGNTLCKIMISNLPGTGVIGFSCDNFNENRTIVNGILEDVNGIILNLKKIQLNCSEDGVKKLHISKKGPAIIQTADLICPECVNIVNPDQFICSLEKGASLEMDVYIATLTGYKSSLENKDLFGLGEDVIAMDTMFTPVRKADYLSEPARIGLDTKYDKVHFYVTTNGSITPLQAISQAAEICVENLDQIVPLAGLKLEESFMIQQPRVEDTKKTNTMLIEDLDLSVRSYNCLKRAGIQTVDELTQKTEDEMMHVKNLGKKSLKEVKDKMYQLGLFFKSFE</sequence>
<keyword evidence="5 11" id="KW-0808">Transferase</keyword>
<dbReference type="NCBIfam" id="TIGR02027">
    <property type="entry name" value="rpoA"/>
    <property type="match status" value="1"/>
</dbReference>
<evidence type="ECO:0000256" key="4">
    <source>
        <dbReference type="ARBA" id="ARBA00022478"/>
    </source>
</evidence>
<evidence type="ECO:0000256" key="1">
    <source>
        <dbReference type="ARBA" id="ARBA00007123"/>
    </source>
</evidence>
<evidence type="ECO:0000256" key="10">
    <source>
        <dbReference type="ARBA" id="ARBA00048552"/>
    </source>
</evidence>
<feature type="region of interest" description="Alpha C-terminal domain (alpha-CTD)" evidence="11">
    <location>
        <begin position="249"/>
        <end position="316"/>
    </location>
</feature>
<evidence type="ECO:0000256" key="9">
    <source>
        <dbReference type="ARBA" id="ARBA00033070"/>
    </source>
</evidence>
<dbReference type="InterPro" id="IPR036603">
    <property type="entry name" value="RBP11-like"/>
</dbReference>
<keyword evidence="14" id="KW-1185">Reference proteome</keyword>
<evidence type="ECO:0000256" key="11">
    <source>
        <dbReference type="HAMAP-Rule" id="MF_00059"/>
    </source>
</evidence>
<dbReference type="EC" id="2.7.7.6" evidence="2 11"/>
<dbReference type="SUPFAM" id="SSF55257">
    <property type="entry name" value="RBP11-like subunits of RNA polymerase"/>
    <property type="match status" value="1"/>
</dbReference>
<evidence type="ECO:0000259" key="12">
    <source>
        <dbReference type="SMART" id="SM00662"/>
    </source>
</evidence>
<comment type="similarity">
    <text evidence="1 11">Belongs to the RNA polymerase alpha chain family.</text>
</comment>
<comment type="catalytic activity">
    <reaction evidence="10 11">
        <text>RNA(n) + a ribonucleoside 5'-triphosphate = RNA(n+1) + diphosphate</text>
        <dbReference type="Rhea" id="RHEA:21248"/>
        <dbReference type="Rhea" id="RHEA-COMP:14527"/>
        <dbReference type="Rhea" id="RHEA-COMP:17342"/>
        <dbReference type="ChEBI" id="CHEBI:33019"/>
        <dbReference type="ChEBI" id="CHEBI:61557"/>
        <dbReference type="ChEBI" id="CHEBI:140395"/>
        <dbReference type="EC" id="2.7.7.6"/>
    </reaction>
</comment>
<dbReference type="InterPro" id="IPR011263">
    <property type="entry name" value="DNA-dir_RNA_pol_RpoA/D/Rpb3"/>
</dbReference>
<name>A0A7X2N4F6_9FIRM</name>
<dbReference type="InterPro" id="IPR011773">
    <property type="entry name" value="DNA-dir_RpoA"/>
</dbReference>
<keyword evidence="6 11" id="KW-0548">Nucleotidyltransferase</keyword>
<dbReference type="RefSeq" id="WP_154461325.1">
    <property type="nucleotide sequence ID" value="NZ_VUMM01000026.1"/>
</dbReference>
<reference evidence="13 14" key="1">
    <citation type="submission" date="2019-08" db="EMBL/GenBank/DDBJ databases">
        <title>In-depth cultivation of the pig gut microbiome towards novel bacterial diversity and tailored functional studies.</title>
        <authorList>
            <person name="Wylensek D."/>
            <person name="Hitch T.C.A."/>
            <person name="Clavel T."/>
        </authorList>
    </citation>
    <scope>NUCLEOTIDE SEQUENCE [LARGE SCALE GENOMIC DNA]</scope>
    <source>
        <strain evidence="13 14">LKV-178-WT-2G</strain>
    </source>
</reference>